<sequence length="102" mass="11609">MAAFREHSSLSAVVLVSIGIDIGSFERRVTVQLWVNDSAKYSLSDDEVELLNQMNFNRWKYTYPFANWDRAGTAQPMVGTLTTKVRTMEIEVEIPSSILMSF</sequence>
<protein>
    <submittedName>
        <fullName evidence="1">Uncharacterized protein</fullName>
    </submittedName>
</protein>
<reference evidence="2" key="1">
    <citation type="submission" date="2015-10" db="EMBL/GenBank/DDBJ databases">
        <authorList>
            <person name="Luecker S."/>
            <person name="Luecker S."/>
        </authorList>
    </citation>
    <scope>NUCLEOTIDE SEQUENCE [LARGE SCALE GENOMIC DNA]</scope>
</reference>
<name>A0A0S4LMR6_9BACT</name>
<organism evidence="1 2">
    <name type="scientific">Candidatus Nitrospira nitrificans</name>
    <dbReference type="NCBI Taxonomy" id="1742973"/>
    <lineage>
        <taxon>Bacteria</taxon>
        <taxon>Pseudomonadati</taxon>
        <taxon>Nitrospirota</taxon>
        <taxon>Nitrospiria</taxon>
        <taxon>Nitrospirales</taxon>
        <taxon>Nitrospiraceae</taxon>
        <taxon>Nitrospira</taxon>
    </lineage>
</organism>
<proteinExistence type="predicted"/>
<dbReference type="AlphaFoldDB" id="A0A0S4LMR6"/>
<dbReference type="Proteomes" id="UP000198736">
    <property type="component" value="Unassembled WGS sequence"/>
</dbReference>
<dbReference type="EMBL" id="CZPZ01000023">
    <property type="protein sequence ID" value="CUS37206.1"/>
    <property type="molecule type" value="Genomic_DNA"/>
</dbReference>
<gene>
    <name evidence="1" type="ORF">COMA2_30127</name>
</gene>
<evidence type="ECO:0000313" key="1">
    <source>
        <dbReference type="EMBL" id="CUS37206.1"/>
    </source>
</evidence>
<keyword evidence="2" id="KW-1185">Reference proteome</keyword>
<accession>A0A0S4LMR6</accession>
<evidence type="ECO:0000313" key="2">
    <source>
        <dbReference type="Proteomes" id="UP000198736"/>
    </source>
</evidence>